<keyword evidence="1" id="KW-0812">Transmembrane</keyword>
<dbReference type="KEGG" id="ril:CRIB_727"/>
<gene>
    <name evidence="2" type="ORF">CRIB_727</name>
</gene>
<evidence type="ECO:0000313" key="2">
    <source>
        <dbReference type="EMBL" id="CED93479.1"/>
    </source>
</evidence>
<evidence type="ECO:0000256" key="1">
    <source>
        <dbReference type="SAM" id="Phobius"/>
    </source>
</evidence>
<feature type="transmembrane region" description="Helical" evidence="1">
    <location>
        <begin position="103"/>
        <end position="129"/>
    </location>
</feature>
<evidence type="ECO:0000313" key="3">
    <source>
        <dbReference type="Proteomes" id="UP000245622"/>
    </source>
</evidence>
<dbReference type="RefSeq" id="WP_180703189.1">
    <property type="nucleotide sequence ID" value="NZ_CAJUCR010000001.1"/>
</dbReference>
<protein>
    <submittedName>
        <fullName evidence="2">Uncharacterized protein</fullName>
    </submittedName>
</protein>
<proteinExistence type="predicted"/>
<keyword evidence="1" id="KW-1133">Transmembrane helix</keyword>
<dbReference type="Proteomes" id="UP000245622">
    <property type="component" value="Chromosome 1"/>
</dbReference>
<name>A0A1V1I023_9FIRM</name>
<dbReference type="GeneID" id="82204907"/>
<keyword evidence="1" id="KW-0472">Membrane</keyword>
<accession>A0A1V1I023</accession>
<dbReference type="AlphaFoldDB" id="A0A1V1I023"/>
<organism evidence="2 3">
    <name type="scientific">Romboutsia ilealis</name>
    <dbReference type="NCBI Taxonomy" id="1115758"/>
    <lineage>
        <taxon>Bacteria</taxon>
        <taxon>Bacillati</taxon>
        <taxon>Bacillota</taxon>
        <taxon>Clostridia</taxon>
        <taxon>Peptostreptococcales</taxon>
        <taxon>Peptostreptococcaceae</taxon>
        <taxon>Romboutsia</taxon>
    </lineage>
</organism>
<keyword evidence="3" id="KW-1185">Reference proteome</keyword>
<dbReference type="EMBL" id="LN555523">
    <property type="protein sequence ID" value="CED93479.1"/>
    <property type="molecule type" value="Genomic_DNA"/>
</dbReference>
<sequence length="130" mass="15112">MKKIDNNFDEKLKKYSDEIKSMEIIYHNGRVKCINKESMRNLNDSNIQDKPIDIKRENQKKDFATNEKNHSILKNVCSLILKLILTCIVFISIPIVFEKIANIGVNAFISGIGTIFISYFIINIIWVFLE</sequence>
<feature type="transmembrane region" description="Helical" evidence="1">
    <location>
        <begin position="76"/>
        <end position="97"/>
    </location>
</feature>
<reference evidence="2 3" key="1">
    <citation type="submission" date="2014-04" db="EMBL/GenBank/DDBJ databases">
        <authorList>
            <person name="Hornung B.V."/>
        </authorList>
    </citation>
    <scope>NUCLEOTIDE SEQUENCE [LARGE SCALE GENOMIC DNA]</scope>
    <source>
        <strain evidence="2 3">CRIB</strain>
    </source>
</reference>